<dbReference type="RefSeq" id="WP_127187724.1">
    <property type="nucleotide sequence ID" value="NZ_RZNJ01000002.1"/>
</dbReference>
<evidence type="ECO:0000313" key="6">
    <source>
        <dbReference type="Proteomes" id="UP000281547"/>
    </source>
</evidence>
<dbReference type="PROSITE" id="PS00211">
    <property type="entry name" value="ABC_TRANSPORTER_1"/>
    <property type="match status" value="1"/>
</dbReference>
<dbReference type="AlphaFoldDB" id="A0A433XF71"/>
<name>A0A433XF71_9HYPH</name>
<evidence type="ECO:0000313" key="5">
    <source>
        <dbReference type="EMBL" id="RUT32767.1"/>
    </source>
</evidence>
<dbReference type="InterPro" id="IPR017871">
    <property type="entry name" value="ABC_transporter-like_CS"/>
</dbReference>
<gene>
    <name evidence="5" type="ORF">EMQ25_06390</name>
</gene>
<dbReference type="InterPro" id="IPR003439">
    <property type="entry name" value="ABC_transporter-like_ATP-bd"/>
</dbReference>
<dbReference type="Pfam" id="PF00005">
    <property type="entry name" value="ABC_tran"/>
    <property type="match status" value="1"/>
</dbReference>
<dbReference type="PROSITE" id="PS50893">
    <property type="entry name" value="ABC_TRANSPORTER_2"/>
    <property type="match status" value="1"/>
</dbReference>
<keyword evidence="2" id="KW-0547">Nucleotide-binding</keyword>
<organism evidence="5 6">
    <name type="scientific">Arsenicitalea aurantiaca</name>
    <dbReference type="NCBI Taxonomy" id="1783274"/>
    <lineage>
        <taxon>Bacteria</taxon>
        <taxon>Pseudomonadati</taxon>
        <taxon>Pseudomonadota</taxon>
        <taxon>Alphaproteobacteria</taxon>
        <taxon>Hyphomicrobiales</taxon>
        <taxon>Devosiaceae</taxon>
        <taxon>Arsenicitalea</taxon>
    </lineage>
</organism>
<feature type="domain" description="ABC transporter" evidence="4">
    <location>
        <begin position="15"/>
        <end position="243"/>
    </location>
</feature>
<dbReference type="SUPFAM" id="SSF52540">
    <property type="entry name" value="P-loop containing nucleoside triphosphate hydrolases"/>
    <property type="match status" value="1"/>
</dbReference>
<dbReference type="GO" id="GO:0016887">
    <property type="term" value="F:ATP hydrolysis activity"/>
    <property type="evidence" value="ECO:0007669"/>
    <property type="project" value="InterPro"/>
</dbReference>
<keyword evidence="3 5" id="KW-0067">ATP-binding</keyword>
<dbReference type="InterPro" id="IPR027417">
    <property type="entry name" value="P-loop_NTPase"/>
</dbReference>
<evidence type="ECO:0000259" key="4">
    <source>
        <dbReference type="PROSITE" id="PS50893"/>
    </source>
</evidence>
<keyword evidence="6" id="KW-1185">Reference proteome</keyword>
<dbReference type="Proteomes" id="UP000281547">
    <property type="component" value="Unassembled WGS sequence"/>
</dbReference>
<dbReference type="PANTHER" id="PTHR43582:SF2">
    <property type="entry name" value="LINEARMYCIN RESISTANCE ATP-BINDING PROTEIN LNRL"/>
    <property type="match status" value="1"/>
</dbReference>
<comment type="caution">
    <text evidence="5">The sequence shown here is derived from an EMBL/GenBank/DDBJ whole genome shotgun (WGS) entry which is preliminary data.</text>
</comment>
<dbReference type="PANTHER" id="PTHR43582">
    <property type="entry name" value="LINEARMYCIN RESISTANCE ATP-BINDING PROTEIN LNRL"/>
    <property type="match status" value="1"/>
</dbReference>
<protein>
    <submittedName>
        <fullName evidence="5">ABC transporter ATP-binding protein</fullName>
    </submittedName>
</protein>
<dbReference type="Gene3D" id="3.40.50.300">
    <property type="entry name" value="P-loop containing nucleotide triphosphate hydrolases"/>
    <property type="match status" value="1"/>
</dbReference>
<proteinExistence type="inferred from homology"/>
<dbReference type="GO" id="GO:0005524">
    <property type="term" value="F:ATP binding"/>
    <property type="evidence" value="ECO:0007669"/>
    <property type="project" value="UniProtKB-KW"/>
</dbReference>
<dbReference type="EMBL" id="RZNJ01000002">
    <property type="protein sequence ID" value="RUT32767.1"/>
    <property type="molecule type" value="Genomic_DNA"/>
</dbReference>
<comment type="similarity">
    <text evidence="1">Belongs to the ABC transporter superfamily.</text>
</comment>
<evidence type="ECO:0000256" key="2">
    <source>
        <dbReference type="ARBA" id="ARBA00022741"/>
    </source>
</evidence>
<dbReference type="InterPro" id="IPR003593">
    <property type="entry name" value="AAA+_ATPase"/>
</dbReference>
<reference evidence="5 6" key="1">
    <citation type="journal article" date="2016" name="Int. J. Syst. Evol. Microbiol.">
        <title>Arsenicitalea aurantiaca gen. nov., sp. nov., a new member of the family Hyphomicrobiaceae, isolated from high-arsenic sediment.</title>
        <authorList>
            <person name="Mu Y."/>
            <person name="Zhou L."/>
            <person name="Zeng X.C."/>
            <person name="Liu L."/>
            <person name="Pan Y."/>
            <person name="Chen X."/>
            <person name="Wang J."/>
            <person name="Li S."/>
            <person name="Li W.J."/>
            <person name="Wang Y."/>
        </authorList>
    </citation>
    <scope>NUCLEOTIDE SEQUENCE [LARGE SCALE GENOMIC DNA]</scope>
    <source>
        <strain evidence="5 6">42-50</strain>
    </source>
</reference>
<dbReference type="OrthoDB" id="9778547at2"/>
<accession>A0A433XF71</accession>
<dbReference type="CDD" id="cd03230">
    <property type="entry name" value="ABC_DR_subfamily_A"/>
    <property type="match status" value="1"/>
</dbReference>
<evidence type="ECO:0000256" key="1">
    <source>
        <dbReference type="ARBA" id="ARBA00005417"/>
    </source>
</evidence>
<evidence type="ECO:0000256" key="3">
    <source>
        <dbReference type="ARBA" id="ARBA00022840"/>
    </source>
</evidence>
<sequence length="322" mass="35296">MSANRFAADRGEAVLEVDRLDVRFGKRHVLRHLELEIGRSEVFGLLGPNGAGKTTLIRAICGRVRPASGDIRIVGQSNRDRHTLHHIGLVPQEIALYMHLTARENLDVFGALSGLSRSERRQAIAWAAHATRLDERLEERVDIFSGGWKRRVNIAAAILHQPDLLILDEPTVGVDVDARNELHEVIRDLSAGGMAVLLATHDLDQAEALCSRVGFLRGGVIGPQGAPRHLIDLAFQGGKEVMLELRRPPEAEGRAALAEAGFMPSHNTTIWTTLGMVIDETLTGLSARLESLGSPVREIRVREPGLDSLFLHLARNEAGPDR</sequence>
<dbReference type="SMART" id="SM00382">
    <property type="entry name" value="AAA"/>
    <property type="match status" value="1"/>
</dbReference>